<name>A0ABQ5Q9Z4_9BACT</name>
<proteinExistence type="predicted"/>
<accession>A0ABQ5Q9Z4</accession>
<dbReference type="Proteomes" id="UP001165089">
    <property type="component" value="Unassembled WGS sequence"/>
</dbReference>
<organism evidence="1 2">
    <name type="scientific">Geothrix rubra</name>
    <dbReference type="NCBI Taxonomy" id="2927977"/>
    <lineage>
        <taxon>Bacteria</taxon>
        <taxon>Pseudomonadati</taxon>
        <taxon>Acidobacteriota</taxon>
        <taxon>Holophagae</taxon>
        <taxon>Holophagales</taxon>
        <taxon>Holophagaceae</taxon>
        <taxon>Geothrix</taxon>
    </lineage>
</organism>
<keyword evidence="2" id="KW-1185">Reference proteome</keyword>
<evidence type="ECO:0000313" key="2">
    <source>
        <dbReference type="Proteomes" id="UP001165089"/>
    </source>
</evidence>
<dbReference type="EMBL" id="BSDD01000014">
    <property type="protein sequence ID" value="GLH71498.1"/>
    <property type="molecule type" value="Genomic_DNA"/>
</dbReference>
<protein>
    <submittedName>
        <fullName evidence="1">Uncharacterized protein</fullName>
    </submittedName>
</protein>
<gene>
    <name evidence="1" type="ORF">GETHPA_30320</name>
</gene>
<sequence length="74" mass="8555">MFKKFYKYRFQVACARNSGKTFLFINAFDESILAGRPELRFKPIDVQDGGDSFWKITYSIEKKTFTKLSVNGSA</sequence>
<comment type="caution">
    <text evidence="1">The sequence shown here is derived from an EMBL/GenBank/DDBJ whole genome shotgun (WGS) entry which is preliminary data.</text>
</comment>
<evidence type="ECO:0000313" key="1">
    <source>
        <dbReference type="EMBL" id="GLH71498.1"/>
    </source>
</evidence>
<reference evidence="1 2" key="1">
    <citation type="journal article" date="2023" name="Antonie Van Leeuwenhoek">
        <title>Mesoterricola silvestris gen. nov., sp. nov., Mesoterricola sediminis sp. nov., Geothrix oryzae sp. nov., Geothrix edaphica sp. nov., Geothrix rubra sp. nov., and Geothrix limicola sp. nov., six novel members of Acidobacteriota isolated from soils.</title>
        <authorList>
            <person name="Itoh H."/>
            <person name="Sugisawa Y."/>
            <person name="Mise K."/>
            <person name="Xu Z."/>
            <person name="Kuniyasu M."/>
            <person name="Ushijima N."/>
            <person name="Kawano K."/>
            <person name="Kobayashi E."/>
            <person name="Shiratori Y."/>
            <person name="Masuda Y."/>
            <person name="Senoo K."/>
        </authorList>
    </citation>
    <scope>NUCLEOTIDE SEQUENCE [LARGE SCALE GENOMIC DNA]</scope>
    <source>
        <strain evidence="1 2">Red803</strain>
    </source>
</reference>